<comment type="caution">
    <text evidence="3">The sequence shown here is derived from an EMBL/GenBank/DDBJ whole genome shotgun (WGS) entry which is preliminary data.</text>
</comment>
<feature type="region of interest" description="Disordered" evidence="1">
    <location>
        <begin position="1"/>
        <end position="30"/>
    </location>
</feature>
<gene>
    <name evidence="3" type="ORF">FBY41_1691</name>
</gene>
<dbReference type="Proteomes" id="UP000316747">
    <property type="component" value="Unassembled WGS sequence"/>
</dbReference>
<proteinExistence type="predicted"/>
<keyword evidence="4" id="KW-1185">Reference proteome</keyword>
<evidence type="ECO:0000313" key="3">
    <source>
        <dbReference type="EMBL" id="TQM61680.1"/>
    </source>
</evidence>
<organism evidence="3 4">
    <name type="scientific">Humibacillus xanthopallidus</name>
    <dbReference type="NCBI Taxonomy" id="412689"/>
    <lineage>
        <taxon>Bacteria</taxon>
        <taxon>Bacillati</taxon>
        <taxon>Actinomycetota</taxon>
        <taxon>Actinomycetes</taxon>
        <taxon>Micrococcales</taxon>
        <taxon>Intrasporangiaceae</taxon>
        <taxon>Humibacillus</taxon>
    </lineage>
</organism>
<accession>A0A543HTR8</accession>
<dbReference type="Gene3D" id="3.90.1200.10">
    <property type="match status" value="1"/>
</dbReference>
<feature type="compositionally biased region" description="Basic and acidic residues" evidence="1">
    <location>
        <begin position="1"/>
        <end position="10"/>
    </location>
</feature>
<dbReference type="SUPFAM" id="SSF56112">
    <property type="entry name" value="Protein kinase-like (PK-like)"/>
    <property type="match status" value="1"/>
</dbReference>
<dbReference type="InterPro" id="IPR002575">
    <property type="entry name" value="Aminoglycoside_PTrfase"/>
</dbReference>
<keyword evidence="3" id="KW-0418">Kinase</keyword>
<dbReference type="Gene3D" id="3.30.200.20">
    <property type="entry name" value="Phosphorylase Kinase, domain 1"/>
    <property type="match status" value="1"/>
</dbReference>
<feature type="domain" description="Aminoglycoside phosphotransferase" evidence="2">
    <location>
        <begin position="50"/>
        <end position="266"/>
    </location>
</feature>
<evidence type="ECO:0000313" key="4">
    <source>
        <dbReference type="Proteomes" id="UP000316747"/>
    </source>
</evidence>
<dbReference type="InterPro" id="IPR011009">
    <property type="entry name" value="Kinase-like_dom_sf"/>
</dbReference>
<dbReference type="InterPro" id="IPR052898">
    <property type="entry name" value="ACAD10-like"/>
</dbReference>
<dbReference type="GO" id="GO:0016301">
    <property type="term" value="F:kinase activity"/>
    <property type="evidence" value="ECO:0007669"/>
    <property type="project" value="UniProtKB-KW"/>
</dbReference>
<name>A0A543HTR8_9MICO</name>
<dbReference type="PANTHER" id="PTHR47829:SF1">
    <property type="entry name" value="HAD FAMILY PHOSPHATASE"/>
    <property type="match status" value="1"/>
</dbReference>
<reference evidence="3 4" key="1">
    <citation type="submission" date="2019-06" db="EMBL/GenBank/DDBJ databases">
        <title>Genome sequencing of plant associated microbes to promote plant fitness in Sorghum bicolor and Oryza sativa.</title>
        <authorList>
            <person name="Coleman-Derr D."/>
        </authorList>
    </citation>
    <scope>NUCLEOTIDE SEQUENCE [LARGE SCALE GENOMIC DNA]</scope>
    <source>
        <strain evidence="3 4">KV-663</strain>
    </source>
</reference>
<dbReference type="EMBL" id="VFPM01000002">
    <property type="protein sequence ID" value="TQM61680.1"/>
    <property type="molecule type" value="Genomic_DNA"/>
</dbReference>
<evidence type="ECO:0000256" key="1">
    <source>
        <dbReference type="SAM" id="MobiDB-lite"/>
    </source>
</evidence>
<dbReference type="CDD" id="cd05154">
    <property type="entry name" value="ACAD10_11_N-like"/>
    <property type="match status" value="1"/>
</dbReference>
<protein>
    <submittedName>
        <fullName evidence="3">Aminoglycoside phosphotransferase (APT) family kinase protein</fullName>
    </submittedName>
</protein>
<keyword evidence="3" id="KW-0808">Transferase</keyword>
<dbReference type="PANTHER" id="PTHR47829">
    <property type="entry name" value="HYDROLASE, PUTATIVE (AFU_ORTHOLOGUE AFUA_1G12880)-RELATED"/>
    <property type="match status" value="1"/>
</dbReference>
<evidence type="ECO:0000259" key="2">
    <source>
        <dbReference type="Pfam" id="PF01636"/>
    </source>
</evidence>
<dbReference type="Pfam" id="PF01636">
    <property type="entry name" value="APH"/>
    <property type="match status" value="1"/>
</dbReference>
<dbReference type="AlphaFoldDB" id="A0A543HTR8"/>
<sequence>MSLAARKPDVADLPDDSATPQDPPGLPLGRLGDFLEREAPGLLSGPISGRVIAGGKSNLTYEVGDGRRTVIVRRPPLGHVLATAHDMVREHRVITALHDTAVPVPETYAVCPGDEVIGAPFYVMERVEGTPYRLASELEPLGPSRTRAIADRMVDTLVALHAVDPVAVGLGDFGRPEGFLERQVRRWKQQLDASRSRELAGIDELHARLAASVPEQGPPAVVHGDYRLDNLLVLERDGRDEVTAVLDWEMATIGDPLTDVALLAAYQSLPRMMQTNAVSDVALAPGFPTSAVLLERYGAASGRDLSSLSFHLGLAYFKLAVILEGIHYRYTQGQTVGAGFESIGQATGPLVAAGLRALEED</sequence>
<dbReference type="InterPro" id="IPR041726">
    <property type="entry name" value="ACAD10_11_N"/>
</dbReference>
<dbReference type="OrthoDB" id="3806873at2"/>